<dbReference type="RefSeq" id="WP_107828105.1">
    <property type="nucleotide sequence ID" value="NZ_CP160205.1"/>
</dbReference>
<dbReference type="EMBL" id="QAOQ01000003">
    <property type="protein sequence ID" value="PTQ97907.1"/>
    <property type="molecule type" value="Genomic_DNA"/>
</dbReference>
<proteinExistence type="predicted"/>
<keyword evidence="1" id="KW-1133">Transmembrane helix</keyword>
<evidence type="ECO:0000259" key="2">
    <source>
        <dbReference type="Pfam" id="PF04773"/>
    </source>
</evidence>
<evidence type="ECO:0000313" key="4">
    <source>
        <dbReference type="EMBL" id="PTQ97907.1"/>
    </source>
</evidence>
<protein>
    <submittedName>
        <fullName evidence="4">FecR family protein</fullName>
    </submittedName>
</protein>
<dbReference type="Proteomes" id="UP000244168">
    <property type="component" value="Unassembled WGS sequence"/>
</dbReference>
<keyword evidence="1" id="KW-0812">Transmembrane</keyword>
<dbReference type="InterPro" id="IPR012373">
    <property type="entry name" value="Ferrdict_sens_TM"/>
</dbReference>
<comment type="caution">
    <text evidence="4">The sequence shown here is derived from an EMBL/GenBank/DDBJ whole genome shotgun (WGS) entry which is preliminary data.</text>
</comment>
<evidence type="ECO:0000313" key="5">
    <source>
        <dbReference type="Proteomes" id="UP000244168"/>
    </source>
</evidence>
<feature type="transmembrane region" description="Helical" evidence="1">
    <location>
        <begin position="85"/>
        <end position="103"/>
    </location>
</feature>
<dbReference type="Pfam" id="PF04773">
    <property type="entry name" value="FecR"/>
    <property type="match status" value="1"/>
</dbReference>
<feature type="domain" description="FecR protein" evidence="2">
    <location>
        <begin position="178"/>
        <end position="273"/>
    </location>
</feature>
<sequence>MDRKTVDQFLVKYAAGVYTEAEHAEFLNWLRSVPDAEVEDVLQKLAHQFAEQPADEQTPNTLLAAGIESRLDALDQAPQRRRFRWLKIAVAAVLCLGFGSLFIKRVLKVPAQTNVQVAKIVPGTNKAYLALANGKRIILNKAANGLLATEGSISIYKTGDGQLLYKQEGHARQPGTDLLVTPRGGQYKVTLADGTQVWLNAASSIKIPLGFTESERRVDLSGEGYFEVAKNKAKPFSVWVNGMQVQVLGTHFNISAYADDPSMNTTLLEGSVKVTRNGQSRMIVPGQQAQVTTDIRVCKVNVQDIVEWKNGNFSFSHEDIKSIMRKISRWYDVDVEYKGAQTHEGFVGTLPRSANINEVLDMLELTRLTHFKIEGRRVMVMK</sequence>
<dbReference type="Gene3D" id="3.55.50.30">
    <property type="match status" value="1"/>
</dbReference>
<reference evidence="4 5" key="1">
    <citation type="submission" date="2018-04" db="EMBL/GenBank/DDBJ databases">
        <title>Genomic Encyclopedia of Archaeal and Bacterial Type Strains, Phase II (KMG-II): from individual species to whole genera.</title>
        <authorList>
            <person name="Goeker M."/>
        </authorList>
    </citation>
    <scope>NUCLEOTIDE SEQUENCE [LARGE SCALE GENOMIC DNA]</scope>
    <source>
        <strain evidence="4 5">DSM 26809</strain>
    </source>
</reference>
<dbReference type="InterPro" id="IPR032508">
    <property type="entry name" value="FecR_C"/>
</dbReference>
<dbReference type="Pfam" id="PF16344">
    <property type="entry name" value="FecR_C"/>
    <property type="match status" value="1"/>
</dbReference>
<accession>A0A2T5JAL2</accession>
<gene>
    <name evidence="4" type="ORF">C8P68_10366</name>
</gene>
<dbReference type="PANTHER" id="PTHR30273:SF2">
    <property type="entry name" value="PROTEIN FECR"/>
    <property type="match status" value="1"/>
</dbReference>
<dbReference type="InterPro" id="IPR006860">
    <property type="entry name" value="FecR"/>
</dbReference>
<evidence type="ECO:0000256" key="1">
    <source>
        <dbReference type="SAM" id="Phobius"/>
    </source>
</evidence>
<dbReference type="PANTHER" id="PTHR30273">
    <property type="entry name" value="PERIPLASMIC SIGNAL SENSOR AND SIGMA FACTOR ACTIVATOR FECR-RELATED"/>
    <property type="match status" value="1"/>
</dbReference>
<dbReference type="PIRSF" id="PIRSF018266">
    <property type="entry name" value="FecR"/>
    <property type="match status" value="1"/>
</dbReference>
<evidence type="ECO:0000259" key="3">
    <source>
        <dbReference type="Pfam" id="PF16344"/>
    </source>
</evidence>
<name>A0A2T5JAL2_9SPHI</name>
<dbReference type="GO" id="GO:0016989">
    <property type="term" value="F:sigma factor antagonist activity"/>
    <property type="evidence" value="ECO:0007669"/>
    <property type="project" value="TreeGrafter"/>
</dbReference>
<dbReference type="OrthoDB" id="1099963at2"/>
<organism evidence="4 5">
    <name type="scientific">Mucilaginibacter yixingensis</name>
    <dbReference type="NCBI Taxonomy" id="1295612"/>
    <lineage>
        <taxon>Bacteria</taxon>
        <taxon>Pseudomonadati</taxon>
        <taxon>Bacteroidota</taxon>
        <taxon>Sphingobacteriia</taxon>
        <taxon>Sphingobacteriales</taxon>
        <taxon>Sphingobacteriaceae</taxon>
        <taxon>Mucilaginibacter</taxon>
    </lineage>
</organism>
<dbReference type="Gene3D" id="2.60.120.1440">
    <property type="match status" value="1"/>
</dbReference>
<dbReference type="AlphaFoldDB" id="A0A2T5JAL2"/>
<feature type="domain" description="Protein FecR C-terminal" evidence="3">
    <location>
        <begin position="313"/>
        <end position="380"/>
    </location>
</feature>
<keyword evidence="5" id="KW-1185">Reference proteome</keyword>
<keyword evidence="1" id="KW-0472">Membrane</keyword>